<feature type="domain" description="Major facilitator superfamily (MFS) profile" evidence="7">
    <location>
        <begin position="70"/>
        <end position="472"/>
    </location>
</feature>
<evidence type="ECO:0000259" key="7">
    <source>
        <dbReference type="PROSITE" id="PS50850"/>
    </source>
</evidence>
<dbReference type="FunFam" id="1.20.1250.20:FF:000190">
    <property type="entry name" value="Sugar transporter family protein"/>
    <property type="match status" value="1"/>
</dbReference>
<dbReference type="Pfam" id="PF07690">
    <property type="entry name" value="MFS_1"/>
    <property type="match status" value="1"/>
</dbReference>
<protein>
    <submittedName>
        <fullName evidence="8">Major Facilitator Superfamily (MFS)</fullName>
    </submittedName>
</protein>
<dbReference type="InterPro" id="IPR020846">
    <property type="entry name" value="MFS_dom"/>
</dbReference>
<dbReference type="InterPro" id="IPR036259">
    <property type="entry name" value="MFS_trans_sf"/>
</dbReference>
<dbReference type="GO" id="GO:0005886">
    <property type="term" value="C:plasma membrane"/>
    <property type="evidence" value="ECO:0007669"/>
    <property type="project" value="TreeGrafter"/>
</dbReference>
<evidence type="ECO:0000313" key="8">
    <source>
        <dbReference type="EMBL" id="OQS05962.1"/>
    </source>
</evidence>
<evidence type="ECO:0000256" key="3">
    <source>
        <dbReference type="ARBA" id="ARBA00022989"/>
    </source>
</evidence>
<dbReference type="GO" id="GO:0046943">
    <property type="term" value="F:carboxylic acid transmembrane transporter activity"/>
    <property type="evidence" value="ECO:0007669"/>
    <property type="project" value="TreeGrafter"/>
</dbReference>
<feature type="transmembrane region" description="Helical" evidence="6">
    <location>
        <begin position="348"/>
        <end position="364"/>
    </location>
</feature>
<keyword evidence="3 6" id="KW-1133">Transmembrane helix</keyword>
<evidence type="ECO:0000256" key="1">
    <source>
        <dbReference type="ARBA" id="ARBA00004141"/>
    </source>
</evidence>
<feature type="region of interest" description="Disordered" evidence="5">
    <location>
        <begin position="493"/>
        <end position="512"/>
    </location>
</feature>
<dbReference type="OrthoDB" id="5296287at2759"/>
<dbReference type="SUPFAM" id="SSF103473">
    <property type="entry name" value="MFS general substrate transporter"/>
    <property type="match status" value="1"/>
</dbReference>
<evidence type="ECO:0000313" key="9">
    <source>
        <dbReference type="Proteomes" id="UP000243217"/>
    </source>
</evidence>
<sequence>MISPKADKDHYATILTPVADDLQIHERKPDSDMSPGEYLRTRVSTLKPPMTKVANPITLLKTLDKQQWYNFGIGFAAWTWDAFDFFTVSMTLSDLGKTFGKSNTDITWGISITLMLRSIGAIIFGILADRYGRKWPFVVNNILFIILELATGFCNTFTEFMWVRGLYGIAMGGMWGNAAATALEDAPVEARGLISGILQQGYAFGYLLAVVFARALVNTTSHGWRPLFWFGACPPVLIIIARLMMPETKAFQERQELRAATHNSGGTFVTEGKIVLKTKWPLLSYLVLLMAAMNFLSHGSQDLYPTFLKNTLQFNADQVTVAQVVANLGAIIGGTAVGYYSQTFGRRLSILACVVLCACVLYPYCYTKSNNVMAAAFFTQFAVQGAWGVIPIHLMELSPPSYSTFISGTSYQLGNLISSTASTIEASLSEVYPLPTAHGGAARYDYGKVVASLLAVVLAVLAVLVFLGPEARGKEFDAANNPDLVAAVREVQQEEGKQSETHMNEEVLEKHV</sequence>
<dbReference type="STRING" id="74557.A0A1W0A6Q0"/>
<dbReference type="PANTHER" id="PTHR23508">
    <property type="entry name" value="CARBOXYLIC ACID TRANSPORTER PROTEIN HOMOLOG"/>
    <property type="match status" value="1"/>
</dbReference>
<comment type="caution">
    <text evidence="8">The sequence shown here is derived from an EMBL/GenBank/DDBJ whole genome shotgun (WGS) entry which is preliminary data.</text>
</comment>
<feature type="transmembrane region" description="Helical" evidence="6">
    <location>
        <begin position="449"/>
        <end position="467"/>
    </location>
</feature>
<dbReference type="PROSITE" id="PS50850">
    <property type="entry name" value="MFS"/>
    <property type="match status" value="1"/>
</dbReference>
<organism evidence="8 9">
    <name type="scientific">Thraustotheca clavata</name>
    <dbReference type="NCBI Taxonomy" id="74557"/>
    <lineage>
        <taxon>Eukaryota</taxon>
        <taxon>Sar</taxon>
        <taxon>Stramenopiles</taxon>
        <taxon>Oomycota</taxon>
        <taxon>Saprolegniomycetes</taxon>
        <taxon>Saprolegniales</taxon>
        <taxon>Achlyaceae</taxon>
        <taxon>Thraustotheca</taxon>
    </lineage>
</organism>
<dbReference type="Proteomes" id="UP000243217">
    <property type="component" value="Unassembled WGS sequence"/>
</dbReference>
<keyword evidence="4 6" id="KW-0472">Membrane</keyword>
<dbReference type="Gene3D" id="1.20.1250.20">
    <property type="entry name" value="MFS general substrate transporter like domains"/>
    <property type="match status" value="2"/>
</dbReference>
<proteinExistence type="predicted"/>
<dbReference type="PANTHER" id="PTHR23508:SF10">
    <property type="entry name" value="CARBOXYLIC ACID TRANSPORTER PROTEIN HOMOLOG"/>
    <property type="match status" value="1"/>
</dbReference>
<reference evidence="8 9" key="1">
    <citation type="journal article" date="2014" name="Genome Biol. Evol.">
        <title>The secreted proteins of Achlya hypogyna and Thraustotheca clavata identify the ancestral oomycete secretome and reveal gene acquisitions by horizontal gene transfer.</title>
        <authorList>
            <person name="Misner I."/>
            <person name="Blouin N."/>
            <person name="Leonard G."/>
            <person name="Richards T.A."/>
            <person name="Lane C.E."/>
        </authorList>
    </citation>
    <scope>NUCLEOTIDE SEQUENCE [LARGE SCALE GENOMIC DNA]</scope>
    <source>
        <strain evidence="8 9">ATCC 34112</strain>
    </source>
</reference>
<feature type="transmembrane region" description="Helical" evidence="6">
    <location>
        <begin position="135"/>
        <end position="153"/>
    </location>
</feature>
<feature type="transmembrane region" description="Helical" evidence="6">
    <location>
        <begin position="106"/>
        <end position="128"/>
    </location>
</feature>
<evidence type="ECO:0000256" key="2">
    <source>
        <dbReference type="ARBA" id="ARBA00022692"/>
    </source>
</evidence>
<feature type="transmembrane region" description="Helical" evidence="6">
    <location>
        <begin position="203"/>
        <end position="221"/>
    </location>
</feature>
<accession>A0A1W0A6Q0</accession>
<dbReference type="AlphaFoldDB" id="A0A1W0A6Q0"/>
<dbReference type="EMBL" id="JNBS01000397">
    <property type="protein sequence ID" value="OQS05962.1"/>
    <property type="molecule type" value="Genomic_DNA"/>
</dbReference>
<feature type="transmembrane region" description="Helical" evidence="6">
    <location>
        <begin position="227"/>
        <end position="245"/>
    </location>
</feature>
<name>A0A1W0A6Q0_9STRA</name>
<feature type="transmembrane region" description="Helical" evidence="6">
    <location>
        <begin position="165"/>
        <end position="183"/>
    </location>
</feature>
<dbReference type="CDD" id="cd17316">
    <property type="entry name" value="MFS_SV2_like"/>
    <property type="match status" value="1"/>
</dbReference>
<feature type="transmembrane region" description="Helical" evidence="6">
    <location>
        <begin position="282"/>
        <end position="300"/>
    </location>
</feature>
<keyword evidence="2 6" id="KW-0812">Transmembrane</keyword>
<keyword evidence="9" id="KW-1185">Reference proteome</keyword>
<feature type="transmembrane region" description="Helical" evidence="6">
    <location>
        <begin position="68"/>
        <end position="86"/>
    </location>
</feature>
<evidence type="ECO:0000256" key="4">
    <source>
        <dbReference type="ARBA" id="ARBA00023136"/>
    </source>
</evidence>
<dbReference type="InterPro" id="IPR011701">
    <property type="entry name" value="MFS"/>
</dbReference>
<evidence type="ECO:0000256" key="6">
    <source>
        <dbReference type="SAM" id="Phobius"/>
    </source>
</evidence>
<evidence type="ECO:0000256" key="5">
    <source>
        <dbReference type="SAM" id="MobiDB-lite"/>
    </source>
</evidence>
<comment type="subcellular location">
    <subcellularLocation>
        <location evidence="1">Membrane</location>
        <topology evidence="1">Multi-pass membrane protein</topology>
    </subcellularLocation>
</comment>
<gene>
    <name evidence="8" type="ORF">THRCLA_01961</name>
</gene>
<feature type="transmembrane region" description="Helical" evidence="6">
    <location>
        <begin position="320"/>
        <end position="341"/>
    </location>
</feature>